<dbReference type="GO" id="GO:0003677">
    <property type="term" value="F:DNA binding"/>
    <property type="evidence" value="ECO:0007669"/>
    <property type="project" value="UniProtKB-KW"/>
</dbReference>
<sequence length="652" mass="71398">MTMSNSAEIGMNLARLRKRRGLTLDGLAELSSISRAAISALENGAGNPRLETLWSLANALGIEFGELVGARNDVEVVEADGISVRLIDRQTRPRTVEAFLLDLPANAKRHADAHVHGVSENVVVLSGAIAVGPLSTPMLLHAGQSHQFAADVPHIYSSGAEPSRAIVTIIYPEDDTALTSEDQELEWPVGKDEWANVRAQLNRARIEVQNGYAHSRITFKSAPEPLQSAIRLIEDELATRSGIAETAKVFVTGNRTPAIATFYRTTQMRPLPINEQLATPLITNCRELANAAITPWLAKKVDADDLHAKSQNSTHIIEAALAAEVLTRLGRPTVPTGISQKQVTPKQSPLMDRMFEDRIDVDVYEAYELVHPAYARQVLAVAETLPVFATKSDQTILDVGTGPGLPLQMLLELRPELHVVAIDPSEIANVHLSRRFADDSRVQAVQASIIDYRPADYLFDAAVSIGASHHLDTKQFLSSIHECLAAEGVLVIADEMLAPFRDRRERNLALVTHHLWYILDTLFDLPASSSEAERAVCDILKQGLPPAMSLALSGRSEAATRQVRETFKAATDIDLGNALVAREAAFNRFHLLELQALVAGLDYEVEQKTYPARFVSLAESSGFSLLQHRRIYATQGDGSYDAGTHLFVMVKR</sequence>
<dbReference type="InterPro" id="IPR010982">
    <property type="entry name" value="Lambda_DNA-bd_dom_sf"/>
</dbReference>
<dbReference type="EMBL" id="ACJD01000006">
    <property type="protein sequence ID" value="EEH13297.1"/>
    <property type="molecule type" value="Genomic_DNA"/>
</dbReference>
<dbReference type="SUPFAM" id="SSF51182">
    <property type="entry name" value="RmlC-like cupins"/>
    <property type="match status" value="1"/>
</dbReference>
<accession>C0G8N3</accession>
<keyword evidence="1" id="KW-0238">DNA-binding</keyword>
<dbReference type="SUPFAM" id="SSF53335">
    <property type="entry name" value="S-adenosyl-L-methionine-dependent methyltransferases"/>
    <property type="match status" value="1"/>
</dbReference>
<evidence type="ECO:0000256" key="1">
    <source>
        <dbReference type="ARBA" id="ARBA00023125"/>
    </source>
</evidence>
<dbReference type="PANTHER" id="PTHR46797">
    <property type="entry name" value="HTH-TYPE TRANSCRIPTIONAL REGULATOR"/>
    <property type="match status" value="1"/>
</dbReference>
<evidence type="ECO:0000313" key="4">
    <source>
        <dbReference type="Proteomes" id="UP000003678"/>
    </source>
</evidence>
<dbReference type="InterPro" id="IPR013217">
    <property type="entry name" value="Methyltransf_12"/>
</dbReference>
<protein>
    <submittedName>
        <fullName evidence="3">Cro/CI family transcriptional regulator</fullName>
    </submittedName>
</protein>
<dbReference type="PROSITE" id="PS50943">
    <property type="entry name" value="HTH_CROC1"/>
    <property type="match status" value="1"/>
</dbReference>
<proteinExistence type="predicted"/>
<dbReference type="PANTHER" id="PTHR46797:SF1">
    <property type="entry name" value="METHYLPHOSPHONATE SYNTHASE"/>
    <property type="match status" value="1"/>
</dbReference>
<organism evidence="3 4">
    <name type="scientific">Brucella ceti str. Cudo</name>
    <dbReference type="NCBI Taxonomy" id="595497"/>
    <lineage>
        <taxon>Bacteria</taxon>
        <taxon>Pseudomonadati</taxon>
        <taxon>Pseudomonadota</taxon>
        <taxon>Alphaproteobacteria</taxon>
        <taxon>Hyphomicrobiales</taxon>
        <taxon>Brucellaceae</taxon>
        <taxon>Brucella/Ochrobactrum group</taxon>
        <taxon>Brucella</taxon>
    </lineage>
</organism>
<dbReference type="Proteomes" id="UP000003678">
    <property type="component" value="Unassembled WGS sequence"/>
</dbReference>
<dbReference type="SMART" id="SM00530">
    <property type="entry name" value="HTH_XRE"/>
    <property type="match status" value="1"/>
</dbReference>
<dbReference type="InterPro" id="IPR001387">
    <property type="entry name" value="Cro/C1-type_HTH"/>
</dbReference>
<dbReference type="CDD" id="cd02440">
    <property type="entry name" value="AdoMet_MTases"/>
    <property type="match status" value="1"/>
</dbReference>
<dbReference type="GO" id="GO:0005829">
    <property type="term" value="C:cytosol"/>
    <property type="evidence" value="ECO:0007669"/>
    <property type="project" value="TreeGrafter"/>
</dbReference>
<gene>
    <name evidence="3" type="ORF">BCETI_6000216</name>
</gene>
<name>C0G8N3_9HYPH</name>
<evidence type="ECO:0000313" key="3">
    <source>
        <dbReference type="EMBL" id="EEH13297.1"/>
    </source>
</evidence>
<dbReference type="InterPro" id="IPR029063">
    <property type="entry name" value="SAM-dependent_MTases_sf"/>
</dbReference>
<feature type="domain" description="HTH cro/C1-type" evidence="2">
    <location>
        <begin position="13"/>
        <end position="67"/>
    </location>
</feature>
<evidence type="ECO:0000259" key="2">
    <source>
        <dbReference type="PROSITE" id="PS50943"/>
    </source>
</evidence>
<dbReference type="CDD" id="cd02209">
    <property type="entry name" value="cupin_XRE_C"/>
    <property type="match status" value="1"/>
</dbReference>
<dbReference type="GO" id="GO:0003700">
    <property type="term" value="F:DNA-binding transcription factor activity"/>
    <property type="evidence" value="ECO:0007669"/>
    <property type="project" value="TreeGrafter"/>
</dbReference>
<dbReference type="AlphaFoldDB" id="C0G8N3"/>
<dbReference type="InterPro" id="IPR011051">
    <property type="entry name" value="RmlC_Cupin_sf"/>
</dbReference>
<dbReference type="Gene3D" id="2.60.120.10">
    <property type="entry name" value="Jelly Rolls"/>
    <property type="match status" value="1"/>
</dbReference>
<dbReference type="InterPro" id="IPR050807">
    <property type="entry name" value="TransReg_Diox_bact_type"/>
</dbReference>
<dbReference type="Gene3D" id="1.10.260.40">
    <property type="entry name" value="lambda repressor-like DNA-binding domains"/>
    <property type="match status" value="1"/>
</dbReference>
<reference evidence="3 4" key="1">
    <citation type="submission" date="2009-03" db="EMBL/GenBank/DDBJ databases">
        <authorList>
            <person name="Setubal J.C."/>
            <person name="Boyle S."/>
            <person name="Crasta O.R."/>
            <person name="Gillespie J.J."/>
            <person name="Kenyon R.W."/>
            <person name="Lu J."/>
            <person name="Mane S."/>
            <person name="Nagrani S."/>
            <person name="Shallom J.M."/>
            <person name="Shallom S."/>
            <person name="Shukla M."/>
            <person name="Snyder E.E."/>
            <person name="Sobral B.W."/>
            <person name="Wattam A.R."/>
            <person name="Will R."/>
            <person name="Williams K."/>
            <person name="Yoo H."/>
            <person name="Bruce D.H."/>
            <person name="Detter C."/>
            <person name="Munk C."/>
            <person name="Brettin T.S."/>
            <person name="Ficht T."/>
        </authorList>
    </citation>
    <scope>NUCLEOTIDE SEQUENCE [LARGE SCALE GENOMIC DNA]</scope>
    <source>
        <strain evidence="3 4">Cudo</strain>
    </source>
</reference>
<dbReference type="Pfam" id="PF01381">
    <property type="entry name" value="HTH_3"/>
    <property type="match status" value="1"/>
</dbReference>
<comment type="caution">
    <text evidence="3">The sequence shown here is derived from an EMBL/GenBank/DDBJ whole genome shotgun (WGS) entry which is preliminary data.</text>
</comment>
<dbReference type="Gene3D" id="3.40.50.150">
    <property type="entry name" value="Vaccinia Virus protein VP39"/>
    <property type="match status" value="1"/>
</dbReference>
<dbReference type="CDD" id="cd00093">
    <property type="entry name" value="HTH_XRE"/>
    <property type="match status" value="1"/>
</dbReference>
<dbReference type="InterPro" id="IPR014710">
    <property type="entry name" value="RmlC-like_jellyroll"/>
</dbReference>
<dbReference type="SUPFAM" id="SSF47413">
    <property type="entry name" value="lambda repressor-like DNA-binding domains"/>
    <property type="match status" value="1"/>
</dbReference>
<dbReference type="Pfam" id="PF08242">
    <property type="entry name" value="Methyltransf_12"/>
    <property type="match status" value="1"/>
</dbReference>